<dbReference type="NCBIfam" id="TIGR03167">
    <property type="entry name" value="tRNA_sel_U_synt"/>
    <property type="match status" value="1"/>
</dbReference>
<dbReference type="KEGG" id="lit:FPZ52_14210"/>
<organism evidence="3 4">
    <name type="scientific">Qingshengfaniella alkalisoli</name>
    <dbReference type="NCBI Taxonomy" id="2599296"/>
    <lineage>
        <taxon>Bacteria</taxon>
        <taxon>Pseudomonadati</taxon>
        <taxon>Pseudomonadota</taxon>
        <taxon>Alphaproteobacteria</taxon>
        <taxon>Rhodobacterales</taxon>
        <taxon>Paracoccaceae</taxon>
        <taxon>Qingshengfaniella</taxon>
    </lineage>
</organism>
<reference evidence="3 4" key="1">
    <citation type="submission" date="2019-07" db="EMBL/GenBank/DDBJ databases">
        <title>Litoreibacter alkalisoli sp. nov., isolated from saline-alkaline soil.</title>
        <authorList>
            <person name="Wang S."/>
            <person name="Xu L."/>
            <person name="Xing Y.-T."/>
            <person name="Sun J.-Q."/>
        </authorList>
    </citation>
    <scope>NUCLEOTIDE SEQUENCE [LARGE SCALE GENOMIC DNA]</scope>
    <source>
        <strain evidence="3 4">LN3S51</strain>
        <plasmid evidence="3 4">unnamed2</plasmid>
    </source>
</reference>
<dbReference type="GO" id="GO:0043828">
    <property type="term" value="F:tRNA 2-selenouridine synthase activity"/>
    <property type="evidence" value="ECO:0007669"/>
    <property type="project" value="InterPro"/>
</dbReference>
<dbReference type="GO" id="GO:0004792">
    <property type="term" value="F:thiosulfate-cyanide sulfurtransferase activity"/>
    <property type="evidence" value="ECO:0007669"/>
    <property type="project" value="InterPro"/>
</dbReference>
<dbReference type="SMART" id="SM00450">
    <property type="entry name" value="RHOD"/>
    <property type="match status" value="1"/>
</dbReference>
<dbReference type="InterPro" id="IPR036873">
    <property type="entry name" value="Rhodanese-like_dom_sf"/>
</dbReference>
<evidence type="ECO:0000313" key="3">
    <source>
        <dbReference type="EMBL" id="QDY70856.1"/>
    </source>
</evidence>
<evidence type="ECO:0000259" key="2">
    <source>
        <dbReference type="PROSITE" id="PS50206"/>
    </source>
</evidence>
<evidence type="ECO:0000256" key="1">
    <source>
        <dbReference type="ARBA" id="ARBA00023266"/>
    </source>
</evidence>
<dbReference type="AlphaFoldDB" id="A0A5B8IBM9"/>
<keyword evidence="3" id="KW-0614">Plasmid</keyword>
<gene>
    <name evidence="3" type="primary">mnmH</name>
    <name evidence="3" type="ORF">FPZ52_14210</name>
</gene>
<dbReference type="NCBIfam" id="NF008752">
    <property type="entry name" value="PRK11784.1-4"/>
    <property type="match status" value="1"/>
</dbReference>
<dbReference type="PANTHER" id="PTHR30401:SF0">
    <property type="entry name" value="TRNA 2-SELENOURIDINE SYNTHASE"/>
    <property type="match status" value="1"/>
</dbReference>
<dbReference type="EMBL" id="CP042263">
    <property type="protein sequence ID" value="QDY70856.1"/>
    <property type="molecule type" value="Genomic_DNA"/>
</dbReference>
<proteinExistence type="predicted"/>
<sequence>MPQTLDTLYDLRSLPFDDIIDVRSPSEYAEDHIPGAISLPVLSDEERARVGTIYVQQDPFLARKIGAALVARNAAAHIEGPLTGKSGGWRPLIYCWRGGQRSGSFTMILKQIGWRADTVDGGYKAYRRMVVKALYDTPLPSRVVLLNGGTGTAKTRLLTHLARQGAQVIDLEGLACHRGSLFGEIDGGQPSQKAFESRLAAELVRLDPDRPVFVEAESSRVGALNLPPVLWKAMREAQQVRLSAPIDARVTHLVAEYQDYVKDPEALDRTLQRLVPYHGHKQVDAWQSLAAAGALSALTRALITRHYDPRYTRISGEASHDPLHLRDLSDETLDRCASGLIRKYDG</sequence>
<dbReference type="Proteomes" id="UP000318483">
    <property type="component" value="Plasmid unnamed2"/>
</dbReference>
<dbReference type="InterPro" id="IPR001763">
    <property type="entry name" value="Rhodanese-like_dom"/>
</dbReference>
<dbReference type="GO" id="GO:0002098">
    <property type="term" value="P:tRNA wobble uridine modification"/>
    <property type="evidence" value="ECO:0007669"/>
    <property type="project" value="InterPro"/>
</dbReference>
<keyword evidence="4" id="KW-1185">Reference proteome</keyword>
<dbReference type="Gene3D" id="3.40.250.10">
    <property type="entry name" value="Rhodanese-like domain"/>
    <property type="match status" value="1"/>
</dbReference>
<protein>
    <submittedName>
        <fullName evidence="3">tRNA 2-selenouridine(34) synthase MnmH</fullName>
    </submittedName>
</protein>
<dbReference type="InterPro" id="IPR001307">
    <property type="entry name" value="Thiosulphate_STrfase_CS"/>
</dbReference>
<dbReference type="RefSeq" id="WP_146366272.1">
    <property type="nucleotide sequence ID" value="NZ_CP042263.1"/>
</dbReference>
<geneLocation type="plasmid" evidence="3 4">
    <name>unnamed2</name>
</geneLocation>
<dbReference type="PROSITE" id="PS00380">
    <property type="entry name" value="RHODANESE_1"/>
    <property type="match status" value="1"/>
</dbReference>
<dbReference type="Pfam" id="PF26341">
    <property type="entry name" value="AAA_SelU"/>
    <property type="match status" value="1"/>
</dbReference>
<evidence type="ECO:0000313" key="4">
    <source>
        <dbReference type="Proteomes" id="UP000318483"/>
    </source>
</evidence>
<dbReference type="NCBIfam" id="NF008750">
    <property type="entry name" value="PRK11784.1-2"/>
    <property type="match status" value="1"/>
</dbReference>
<dbReference type="OrthoDB" id="9808735at2"/>
<dbReference type="InterPro" id="IPR058840">
    <property type="entry name" value="AAA_SelU"/>
</dbReference>
<feature type="domain" description="Rhodanese" evidence="2">
    <location>
        <begin position="19"/>
        <end position="131"/>
    </location>
</feature>
<dbReference type="PROSITE" id="PS50206">
    <property type="entry name" value="RHODANESE_3"/>
    <property type="match status" value="1"/>
</dbReference>
<dbReference type="PANTHER" id="PTHR30401">
    <property type="entry name" value="TRNA 2-SELENOURIDINE SYNTHASE"/>
    <property type="match status" value="1"/>
</dbReference>
<keyword evidence="1" id="KW-0711">Selenium</keyword>
<accession>A0A5B8IBM9</accession>
<dbReference type="SUPFAM" id="SSF52821">
    <property type="entry name" value="Rhodanese/Cell cycle control phosphatase"/>
    <property type="match status" value="1"/>
</dbReference>
<dbReference type="Pfam" id="PF00581">
    <property type="entry name" value="Rhodanese"/>
    <property type="match status" value="1"/>
</dbReference>
<dbReference type="InterPro" id="IPR017582">
    <property type="entry name" value="SelU"/>
</dbReference>
<name>A0A5B8IBM9_9RHOB</name>